<accession>A0ACD4D701</accession>
<name>A0ACD4D701_9HYPH</name>
<dbReference type="Proteomes" id="UP001061991">
    <property type="component" value="Chromosome"/>
</dbReference>
<gene>
    <name evidence="1" type="ORF">N8E88_16075</name>
</gene>
<proteinExistence type="predicted"/>
<evidence type="ECO:0000313" key="2">
    <source>
        <dbReference type="Proteomes" id="UP001061991"/>
    </source>
</evidence>
<protein>
    <submittedName>
        <fullName evidence="1">Uncharacterized protein</fullName>
    </submittedName>
</protein>
<evidence type="ECO:0000313" key="1">
    <source>
        <dbReference type="EMBL" id="UXN61576.1"/>
    </source>
</evidence>
<keyword evidence="2" id="KW-1185">Reference proteome</keyword>
<reference evidence="1" key="1">
    <citation type="submission" date="2022-09" db="EMBL/GenBank/DDBJ databases">
        <title>Interaction between co-microsymbionts with complementary sets of symbiotic genes in legume-rhizobium systems.</title>
        <authorList>
            <person name="Safronova V."/>
            <person name="Sazanova A."/>
            <person name="Afonin A."/>
            <person name="Chirak E."/>
        </authorList>
    </citation>
    <scope>NUCLEOTIDE SEQUENCE</scope>
    <source>
        <strain evidence="1">A18/3m</strain>
    </source>
</reference>
<dbReference type="EMBL" id="CP104973">
    <property type="protein sequence ID" value="UXN61576.1"/>
    <property type="molecule type" value="Genomic_DNA"/>
</dbReference>
<organism evidence="1 2">
    <name type="scientific">Phyllobacterium zundukense</name>
    <dbReference type="NCBI Taxonomy" id="1867719"/>
    <lineage>
        <taxon>Bacteria</taxon>
        <taxon>Pseudomonadati</taxon>
        <taxon>Pseudomonadota</taxon>
        <taxon>Alphaproteobacteria</taxon>
        <taxon>Hyphomicrobiales</taxon>
        <taxon>Phyllobacteriaceae</taxon>
        <taxon>Phyllobacterium</taxon>
    </lineage>
</organism>
<sequence>MTTTDKPGSLETKFKLLQMLPYDPRAKRKHILVYGFILDWYHSKYGDALASVRHIVGITKERDPSERGLYAGDIHKALTDLVTWGYLDQQKGSGRKASRYVPIWEKLASVRKIPNTTEDEASVRENTNTCVLENTYTTDDSVRDSANEDPSTPTRVPDPETGVDMDACVPPVAGLVPATANARKEDSAFHTLWLAYGVKKSLAEAEAEFAKRTWDMEALLAAATAWRDAWKAQNNPDAPRKRLHVWLRDRHYLEDPPSAYVKKEREPKPAKKKPAVADNDDLPMTPASEWDVGPFSPFGTFNAQIVGSEVTTLDPHNEQVVLTIELGGVQGNTVDHTFLVQSSDQAKQERGQQFLFDVMRAVGFEGTLNDTCSLHYTPLSVTIDRGIISYAPLKEAA</sequence>